<evidence type="ECO:0000313" key="11">
    <source>
        <dbReference type="Proteomes" id="UP000319627"/>
    </source>
</evidence>
<dbReference type="RefSeq" id="WP_144570941.1">
    <property type="nucleotide sequence ID" value="NZ_VLKG01000003.1"/>
</dbReference>
<dbReference type="EMBL" id="VLKG01000003">
    <property type="protein sequence ID" value="TWH76296.1"/>
    <property type="molecule type" value="Genomic_DNA"/>
</dbReference>
<dbReference type="InterPro" id="IPR052530">
    <property type="entry name" value="NAD(P)H_nitroreductase"/>
</dbReference>
<dbReference type="Pfam" id="PF00881">
    <property type="entry name" value="Nitroreductase"/>
    <property type="match status" value="1"/>
</dbReference>
<dbReference type="InterPro" id="IPR026021">
    <property type="entry name" value="YdjA-like"/>
</dbReference>
<dbReference type="SUPFAM" id="SSF55469">
    <property type="entry name" value="FMN-dependent nitroreductase-like"/>
    <property type="match status" value="1"/>
</dbReference>
<feature type="binding site" evidence="8">
    <location>
        <position position="48"/>
    </location>
    <ligand>
        <name>FMN</name>
        <dbReference type="ChEBI" id="CHEBI:58210"/>
        <note>ligand shared between dimeric partners</note>
    </ligand>
</feature>
<dbReference type="PANTHER" id="PTHR43821:SF1">
    <property type="entry name" value="NAD(P)H NITROREDUCTASE YDJA-RELATED"/>
    <property type="match status" value="1"/>
</dbReference>
<keyword evidence="11" id="KW-1185">Reference proteome</keyword>
<dbReference type="AlphaFoldDB" id="A0A562IZG5"/>
<evidence type="ECO:0000313" key="10">
    <source>
        <dbReference type="EMBL" id="TWH76296.1"/>
    </source>
</evidence>
<dbReference type="PANTHER" id="PTHR43821">
    <property type="entry name" value="NAD(P)H NITROREDUCTASE YDJA-RELATED"/>
    <property type="match status" value="1"/>
</dbReference>
<accession>A0A562IZG5</accession>
<keyword evidence="4 7" id="KW-0521">NADP</keyword>
<evidence type="ECO:0000256" key="6">
    <source>
        <dbReference type="ARBA" id="ARBA00023027"/>
    </source>
</evidence>
<evidence type="ECO:0000256" key="4">
    <source>
        <dbReference type="ARBA" id="ARBA00022857"/>
    </source>
</evidence>
<evidence type="ECO:0000259" key="9">
    <source>
        <dbReference type="Pfam" id="PF00881"/>
    </source>
</evidence>
<dbReference type="EC" id="1.-.-.-" evidence="7"/>
<keyword evidence="3 7" id="KW-0288">FMN</keyword>
<proteinExistence type="inferred from homology"/>
<keyword evidence="2 7" id="KW-0285">Flavoprotein</keyword>
<dbReference type="GO" id="GO:0016491">
    <property type="term" value="F:oxidoreductase activity"/>
    <property type="evidence" value="ECO:0007669"/>
    <property type="project" value="UniProtKB-UniRule"/>
</dbReference>
<organism evidence="10 11">
    <name type="scientific">Azomonas agilis</name>
    <dbReference type="NCBI Taxonomy" id="116849"/>
    <lineage>
        <taxon>Bacteria</taxon>
        <taxon>Pseudomonadati</taxon>
        <taxon>Pseudomonadota</taxon>
        <taxon>Gammaproteobacteria</taxon>
        <taxon>Pseudomonadales</taxon>
        <taxon>Pseudomonadaceae</taxon>
        <taxon>Azomonas</taxon>
    </lineage>
</organism>
<comment type="similarity">
    <text evidence="1 7">Belongs to the nitroreductase family.</text>
</comment>
<name>A0A562IZG5_9GAMM</name>
<dbReference type="CDD" id="cd02135">
    <property type="entry name" value="YdjA-like"/>
    <property type="match status" value="1"/>
</dbReference>
<feature type="domain" description="Nitroreductase" evidence="9">
    <location>
        <begin position="21"/>
        <end position="175"/>
    </location>
</feature>
<evidence type="ECO:0000256" key="7">
    <source>
        <dbReference type="PIRNR" id="PIRNR000232"/>
    </source>
</evidence>
<dbReference type="InterPro" id="IPR029479">
    <property type="entry name" value="Nitroreductase"/>
</dbReference>
<dbReference type="PIRSF" id="PIRSF000232">
    <property type="entry name" value="YdjA"/>
    <property type="match status" value="1"/>
</dbReference>
<evidence type="ECO:0000256" key="5">
    <source>
        <dbReference type="ARBA" id="ARBA00023002"/>
    </source>
</evidence>
<evidence type="ECO:0000256" key="1">
    <source>
        <dbReference type="ARBA" id="ARBA00007118"/>
    </source>
</evidence>
<gene>
    <name evidence="10" type="ORF">LX59_01219</name>
</gene>
<comment type="cofactor">
    <cofactor evidence="8">
        <name>FMN</name>
        <dbReference type="ChEBI" id="CHEBI:58210"/>
    </cofactor>
    <text evidence="8">Binds 1 FMN per subunit.</text>
</comment>
<reference evidence="10 11" key="1">
    <citation type="submission" date="2019-07" db="EMBL/GenBank/DDBJ databases">
        <title>Genomic Encyclopedia of Type Strains, Phase I: the one thousand microbial genomes (KMG-I) project.</title>
        <authorList>
            <person name="Kyrpides N."/>
        </authorList>
    </citation>
    <scope>NUCLEOTIDE SEQUENCE [LARGE SCALE GENOMIC DNA]</scope>
    <source>
        <strain evidence="10 11">DSM 375</strain>
    </source>
</reference>
<dbReference type="Proteomes" id="UP000319627">
    <property type="component" value="Unassembled WGS sequence"/>
</dbReference>
<comment type="caution">
    <text evidence="10">The sequence shown here is derived from an EMBL/GenBank/DDBJ whole genome shotgun (WGS) entry which is preliminary data.</text>
</comment>
<evidence type="ECO:0000256" key="8">
    <source>
        <dbReference type="PIRSR" id="PIRSR000232-1"/>
    </source>
</evidence>
<dbReference type="Gene3D" id="3.40.109.10">
    <property type="entry name" value="NADH Oxidase"/>
    <property type="match status" value="1"/>
</dbReference>
<keyword evidence="5 7" id="KW-0560">Oxidoreductase</keyword>
<dbReference type="InterPro" id="IPR000415">
    <property type="entry name" value="Nitroreductase-like"/>
</dbReference>
<evidence type="ECO:0000256" key="2">
    <source>
        <dbReference type="ARBA" id="ARBA00022630"/>
    </source>
</evidence>
<feature type="binding site" description="in other chain" evidence="8">
    <location>
        <begin position="23"/>
        <end position="25"/>
    </location>
    <ligand>
        <name>FMN</name>
        <dbReference type="ChEBI" id="CHEBI:58210"/>
        <note>ligand shared between dimeric partners</note>
    </ligand>
</feature>
<keyword evidence="6 7" id="KW-0520">NAD</keyword>
<dbReference type="OrthoDB" id="9804207at2"/>
<evidence type="ECO:0000256" key="3">
    <source>
        <dbReference type="ARBA" id="ARBA00022643"/>
    </source>
</evidence>
<protein>
    <recommendedName>
        <fullName evidence="7">Putative NAD(P)H nitroreductase</fullName>
        <ecNumber evidence="7">1.-.-.-</ecNumber>
    </recommendedName>
</protein>
<sequence>MTDTKVSTVVESDNPALAFLLNRQSCHKLLAPGPSESELDLIVQAGLRAPDFMSLRPFRFLCARDEAGLTRLGEALQRAAIASKQSEVIINRAPKMPHRAPLILIAVASLKPSDVVPVLDQQFCASSTVLMMQLAARALGYGGVWRSGWPMYDRNLHQELGLTEVEQIVGFLYLGTPGHPDHALDPEDPQDFITWL</sequence>
<feature type="binding site" description="in other chain" evidence="8">
    <location>
        <begin position="145"/>
        <end position="147"/>
    </location>
    <ligand>
        <name>FMN</name>
        <dbReference type="ChEBI" id="CHEBI:58210"/>
        <note>ligand shared between dimeric partners</note>
    </ligand>
</feature>